<comment type="caution">
    <text evidence="2">The sequence shown here is derived from an EMBL/GenBank/DDBJ whole genome shotgun (WGS) entry which is preliminary data.</text>
</comment>
<accession>Q4R9R2</accession>
<feature type="non-terminal residue" evidence="2">
    <location>
        <position position="1"/>
    </location>
</feature>
<sequence length="50" mass="5197">TPCACTASTPPWGSSRPSPPMMAGITLWPAPPGEGDHPLQQLHAVPSEPH</sequence>
<feature type="region of interest" description="Disordered" evidence="1">
    <location>
        <begin position="1"/>
        <end position="50"/>
    </location>
</feature>
<dbReference type="EMBL" id="CAAE01025508">
    <property type="protein sequence ID" value="CAG14871.1"/>
    <property type="molecule type" value="Genomic_DNA"/>
</dbReference>
<evidence type="ECO:0000256" key="1">
    <source>
        <dbReference type="SAM" id="MobiDB-lite"/>
    </source>
</evidence>
<gene>
    <name evidence="2" type="ORF">GSTENG00038528001</name>
</gene>
<protein>
    <submittedName>
        <fullName evidence="2">(spotted green pufferfish) hypothetical protein</fullName>
    </submittedName>
</protein>
<reference evidence="2" key="2">
    <citation type="submission" date="2004-02" db="EMBL/GenBank/DDBJ databases">
        <authorList>
            <consortium name="Genoscope"/>
            <consortium name="Whitehead Institute Centre for Genome Research"/>
        </authorList>
    </citation>
    <scope>NUCLEOTIDE SEQUENCE</scope>
</reference>
<organism evidence="2">
    <name type="scientific">Tetraodon nigroviridis</name>
    <name type="common">Spotted green pufferfish</name>
    <name type="synonym">Chelonodon nigroviridis</name>
    <dbReference type="NCBI Taxonomy" id="99883"/>
    <lineage>
        <taxon>Eukaryota</taxon>
        <taxon>Metazoa</taxon>
        <taxon>Chordata</taxon>
        <taxon>Craniata</taxon>
        <taxon>Vertebrata</taxon>
        <taxon>Euteleostomi</taxon>
        <taxon>Actinopterygii</taxon>
        <taxon>Neopterygii</taxon>
        <taxon>Teleostei</taxon>
        <taxon>Neoteleostei</taxon>
        <taxon>Acanthomorphata</taxon>
        <taxon>Eupercaria</taxon>
        <taxon>Tetraodontiformes</taxon>
        <taxon>Tetradontoidea</taxon>
        <taxon>Tetraodontidae</taxon>
        <taxon>Tetraodon</taxon>
    </lineage>
</organism>
<dbReference type="AlphaFoldDB" id="Q4R9R2"/>
<evidence type="ECO:0000313" key="2">
    <source>
        <dbReference type="EMBL" id="CAG14871.1"/>
    </source>
</evidence>
<dbReference type="KEGG" id="tng:GSTEN00038528G001"/>
<proteinExistence type="predicted"/>
<reference evidence="2" key="1">
    <citation type="journal article" date="2004" name="Nature">
        <title>Genome duplication in the teleost fish Tetraodon nigroviridis reveals the early vertebrate proto-karyotype.</title>
        <authorList>
            <person name="Jaillon O."/>
            <person name="Aury J.-M."/>
            <person name="Brunet F."/>
            <person name="Petit J.-L."/>
            <person name="Stange-Thomann N."/>
            <person name="Mauceli E."/>
            <person name="Bouneau L."/>
            <person name="Fischer C."/>
            <person name="Ozouf-Costaz C."/>
            <person name="Bernot A."/>
            <person name="Nicaud S."/>
            <person name="Jaffe D."/>
            <person name="Fisher S."/>
            <person name="Lutfalla G."/>
            <person name="Dossat C."/>
            <person name="Segurens B."/>
            <person name="Dasilva C."/>
            <person name="Salanoubat M."/>
            <person name="Levy M."/>
            <person name="Boudet N."/>
            <person name="Castellano S."/>
            <person name="Anthouard V."/>
            <person name="Jubin C."/>
            <person name="Castelli V."/>
            <person name="Katinka M."/>
            <person name="Vacherie B."/>
            <person name="Biemont C."/>
            <person name="Skalli Z."/>
            <person name="Cattolico L."/>
            <person name="Poulain J."/>
            <person name="De Berardinis V."/>
            <person name="Cruaud C."/>
            <person name="Duprat S."/>
            <person name="Brottier P."/>
            <person name="Coutanceau J.-P."/>
            <person name="Gouzy J."/>
            <person name="Parra G."/>
            <person name="Lardier G."/>
            <person name="Chapple C."/>
            <person name="McKernan K.J."/>
            <person name="McEwan P."/>
            <person name="Bosak S."/>
            <person name="Kellis M."/>
            <person name="Volff J.-N."/>
            <person name="Guigo R."/>
            <person name="Zody M.C."/>
            <person name="Mesirov J."/>
            <person name="Lindblad-Toh K."/>
            <person name="Birren B."/>
            <person name="Nusbaum C."/>
            <person name="Kahn D."/>
            <person name="Robinson-Rechavi M."/>
            <person name="Laudet V."/>
            <person name="Schachter V."/>
            <person name="Quetier F."/>
            <person name="Saurin W."/>
            <person name="Scarpelli C."/>
            <person name="Wincker P."/>
            <person name="Lander E.S."/>
            <person name="Weissenbach J."/>
            <person name="Roest Crollius H."/>
        </authorList>
    </citation>
    <scope>NUCLEOTIDE SEQUENCE [LARGE SCALE GENOMIC DNA]</scope>
</reference>
<feature type="compositionally biased region" description="Polar residues" evidence="1">
    <location>
        <begin position="1"/>
        <end position="16"/>
    </location>
</feature>
<name>Q4R9R2_TETNG</name>